<protein>
    <submittedName>
        <fullName evidence="2">Uncharacterized protein</fullName>
    </submittedName>
</protein>
<dbReference type="EMBL" id="BKCJ011135631">
    <property type="protein sequence ID" value="GFC92089.1"/>
    <property type="molecule type" value="Genomic_DNA"/>
</dbReference>
<sequence length="91" mass="10112">VDINQGRGLQLSADIEDSHMTLTPVNPDGQQESSSVSSQFVSSMLNPTSDADKTILDSYGETTILKRRRENDDDQEGPSAGSDWRSKRRRE</sequence>
<comment type="caution">
    <text evidence="2">The sequence shown here is derived from an EMBL/GenBank/DDBJ whole genome shotgun (WGS) entry which is preliminary data.</text>
</comment>
<reference evidence="2" key="1">
    <citation type="journal article" date="2019" name="Sci. Rep.">
        <title>Draft genome of Tanacetum cinerariifolium, the natural source of mosquito coil.</title>
        <authorList>
            <person name="Yamashiro T."/>
            <person name="Shiraishi A."/>
            <person name="Satake H."/>
            <person name="Nakayama K."/>
        </authorList>
    </citation>
    <scope>NUCLEOTIDE SEQUENCE</scope>
</reference>
<proteinExistence type="predicted"/>
<organism evidence="2">
    <name type="scientific">Tanacetum cinerariifolium</name>
    <name type="common">Dalmatian daisy</name>
    <name type="synonym">Chrysanthemum cinerariifolium</name>
    <dbReference type="NCBI Taxonomy" id="118510"/>
    <lineage>
        <taxon>Eukaryota</taxon>
        <taxon>Viridiplantae</taxon>
        <taxon>Streptophyta</taxon>
        <taxon>Embryophyta</taxon>
        <taxon>Tracheophyta</taxon>
        <taxon>Spermatophyta</taxon>
        <taxon>Magnoliopsida</taxon>
        <taxon>eudicotyledons</taxon>
        <taxon>Gunneridae</taxon>
        <taxon>Pentapetalae</taxon>
        <taxon>asterids</taxon>
        <taxon>campanulids</taxon>
        <taxon>Asterales</taxon>
        <taxon>Asteraceae</taxon>
        <taxon>Asteroideae</taxon>
        <taxon>Anthemideae</taxon>
        <taxon>Anthemidinae</taxon>
        <taxon>Tanacetum</taxon>
    </lineage>
</organism>
<feature type="non-terminal residue" evidence="2">
    <location>
        <position position="91"/>
    </location>
</feature>
<gene>
    <name evidence="2" type="ORF">Tci_864059</name>
</gene>
<feature type="region of interest" description="Disordered" evidence="1">
    <location>
        <begin position="1"/>
        <end position="91"/>
    </location>
</feature>
<evidence type="ECO:0000313" key="2">
    <source>
        <dbReference type="EMBL" id="GFC92089.1"/>
    </source>
</evidence>
<dbReference type="AlphaFoldDB" id="A0A699S3N4"/>
<feature type="non-terminal residue" evidence="2">
    <location>
        <position position="1"/>
    </location>
</feature>
<name>A0A699S3N4_TANCI</name>
<evidence type="ECO:0000256" key="1">
    <source>
        <dbReference type="SAM" id="MobiDB-lite"/>
    </source>
</evidence>
<accession>A0A699S3N4</accession>
<feature type="compositionally biased region" description="Low complexity" evidence="1">
    <location>
        <begin position="30"/>
        <end position="43"/>
    </location>
</feature>